<gene>
    <name evidence="3" type="ORF">GIL414_LOCUS85212</name>
</gene>
<protein>
    <recommendedName>
        <fullName evidence="2">Rabaptin GTPase-Rab5 binding domain-containing protein</fullName>
    </recommendedName>
</protein>
<keyword evidence="1" id="KW-0175">Coiled coil</keyword>
<dbReference type="EMBL" id="CAJOBJ010369388">
    <property type="protein sequence ID" value="CAF5222709.1"/>
    <property type="molecule type" value="Genomic_DNA"/>
</dbReference>
<evidence type="ECO:0000256" key="1">
    <source>
        <dbReference type="SAM" id="Coils"/>
    </source>
</evidence>
<evidence type="ECO:0000259" key="2">
    <source>
        <dbReference type="Pfam" id="PF09311"/>
    </source>
</evidence>
<dbReference type="Gene3D" id="1.20.5.730">
    <property type="entry name" value="Single helix bin"/>
    <property type="match status" value="1"/>
</dbReference>
<accession>A0A8S3JVD3</accession>
<dbReference type="PANTHER" id="PTHR31179:SF7">
    <property type="entry name" value="FYVE-TYPE DOMAIN-CONTAINING PROTEIN"/>
    <property type="match status" value="1"/>
</dbReference>
<dbReference type="InterPro" id="IPR003914">
    <property type="entry name" value="Rabaptin"/>
</dbReference>
<feature type="coiled-coil region" evidence="1">
    <location>
        <begin position="25"/>
        <end position="91"/>
    </location>
</feature>
<dbReference type="PANTHER" id="PTHR31179">
    <property type="entry name" value="RAB GTPASE-BINDING EFFECTOR PROTEIN"/>
    <property type="match status" value="1"/>
</dbReference>
<feature type="non-terminal residue" evidence="3">
    <location>
        <position position="1"/>
    </location>
</feature>
<dbReference type="Proteomes" id="UP000681720">
    <property type="component" value="Unassembled WGS sequence"/>
</dbReference>
<dbReference type="SUPFAM" id="SSF103652">
    <property type="entry name" value="G protein-binding domain"/>
    <property type="match status" value="1"/>
</dbReference>
<organism evidence="3 4">
    <name type="scientific">Rotaria magnacalcarata</name>
    <dbReference type="NCBI Taxonomy" id="392030"/>
    <lineage>
        <taxon>Eukaryota</taxon>
        <taxon>Metazoa</taxon>
        <taxon>Spiralia</taxon>
        <taxon>Gnathifera</taxon>
        <taxon>Rotifera</taxon>
        <taxon>Eurotatoria</taxon>
        <taxon>Bdelloidea</taxon>
        <taxon>Philodinida</taxon>
        <taxon>Philodinidae</taxon>
        <taxon>Rotaria</taxon>
    </lineage>
</organism>
<evidence type="ECO:0000313" key="3">
    <source>
        <dbReference type="EMBL" id="CAF5222709.1"/>
    </source>
</evidence>
<sequence length="119" mass="14022">MRQREQIEQILTRDLTVAKDEILILQSVRSEYERISNLNKDLERQLEECMNELVTTKAVVHSLTNQFKEKIEQLSSEKEKLDEDNAGFRVQLQKLRIDFENSESVQHDFVKLSQALQVC</sequence>
<comment type="caution">
    <text evidence="3">The sequence shown here is derived from an EMBL/GenBank/DDBJ whole genome shotgun (WGS) entry which is preliminary data.</text>
</comment>
<proteinExistence type="predicted"/>
<dbReference type="AlphaFoldDB" id="A0A8S3JVD3"/>
<feature type="domain" description="Rabaptin GTPase-Rab5 binding" evidence="2">
    <location>
        <begin position="3"/>
        <end position="118"/>
    </location>
</feature>
<dbReference type="Pfam" id="PF09311">
    <property type="entry name" value="Rab5-bind"/>
    <property type="match status" value="1"/>
</dbReference>
<name>A0A8S3JVD3_9BILA</name>
<evidence type="ECO:0000313" key="4">
    <source>
        <dbReference type="Proteomes" id="UP000681720"/>
    </source>
</evidence>
<dbReference type="InterPro" id="IPR015390">
    <property type="entry name" value="Rabaptin_Rab5-bd_dom"/>
</dbReference>
<dbReference type="GO" id="GO:0005096">
    <property type="term" value="F:GTPase activator activity"/>
    <property type="evidence" value="ECO:0007669"/>
    <property type="project" value="InterPro"/>
</dbReference>
<dbReference type="GO" id="GO:0006897">
    <property type="term" value="P:endocytosis"/>
    <property type="evidence" value="ECO:0007669"/>
    <property type="project" value="InterPro"/>
</dbReference>
<reference evidence="3" key="1">
    <citation type="submission" date="2021-02" db="EMBL/GenBank/DDBJ databases">
        <authorList>
            <person name="Nowell W R."/>
        </authorList>
    </citation>
    <scope>NUCLEOTIDE SEQUENCE</scope>
</reference>